<sequence length="333" mass="34928">MSAALSTLMMPAVASLVVLGPASAAQASDCTRTHSGRVPLVDLGTGTYLGAQGGLYPGGANSRPAAHDSAGRSIATNQILPRNSSGAVDNTNGKVVFASIGMSNTTQEFQAFMQSVAGDATLNPKLVLVDGAQGGQAATAWADPNSTTWQVLNNRLMQAGVTPAQVQTVWLKQQFGGDNLGTFPSGAQQLRDALRSIVTIAKSKYPNLRIVHLSSRTYGDYSTALRGKGAYEQAFAVKQLIEDQIAGDPRLAYAGTSAPAPWLAWGPYLWADGLGADGVPGGVPGRRDGLEWTCADYQTDGVHPSTSGRNKVARALVEFYRNDTTAAPWFRAS</sequence>
<reference evidence="2 3" key="1">
    <citation type="submission" date="2020-06" db="EMBL/GenBank/DDBJ databases">
        <title>Actinomadura xiongansis sp. nov., isolated from soil of Baiyangdian.</title>
        <authorList>
            <person name="Zhang X."/>
        </authorList>
    </citation>
    <scope>NUCLEOTIDE SEQUENCE [LARGE SCALE GENOMIC DNA]</scope>
    <source>
        <strain evidence="2 3">HBUM206468</strain>
    </source>
</reference>
<name>A0ABR7M2S7_9ACTN</name>
<feature type="signal peptide" evidence="1">
    <location>
        <begin position="1"/>
        <end position="27"/>
    </location>
</feature>
<feature type="chain" id="PRO_5047405773" description="SGNH/GDSL hydrolase family protein" evidence="1">
    <location>
        <begin position="28"/>
        <end position="333"/>
    </location>
</feature>
<dbReference type="Gene3D" id="3.40.50.1110">
    <property type="entry name" value="SGNH hydrolase"/>
    <property type="match status" value="1"/>
</dbReference>
<accession>A0ABR7M2S7</accession>
<comment type="caution">
    <text evidence="2">The sequence shown here is derived from an EMBL/GenBank/DDBJ whole genome shotgun (WGS) entry which is preliminary data.</text>
</comment>
<dbReference type="InterPro" id="IPR036514">
    <property type="entry name" value="SGNH_hydro_sf"/>
</dbReference>
<keyword evidence="3" id="KW-1185">Reference proteome</keyword>
<dbReference type="RefSeq" id="WP_344398093.1">
    <property type="nucleotide sequence ID" value="NZ_BAAAOK010000040.1"/>
</dbReference>
<keyword evidence="1" id="KW-0732">Signal</keyword>
<protein>
    <recommendedName>
        <fullName evidence="4">SGNH/GDSL hydrolase family protein</fullName>
    </recommendedName>
</protein>
<proteinExistence type="predicted"/>
<evidence type="ECO:0000256" key="1">
    <source>
        <dbReference type="SAM" id="SignalP"/>
    </source>
</evidence>
<dbReference type="EMBL" id="JABVEC010000072">
    <property type="protein sequence ID" value="MBC6471356.1"/>
    <property type="molecule type" value="Genomic_DNA"/>
</dbReference>
<evidence type="ECO:0000313" key="3">
    <source>
        <dbReference type="Proteomes" id="UP000805614"/>
    </source>
</evidence>
<organism evidence="2 3">
    <name type="scientific">Actinomadura alba</name>
    <dbReference type="NCBI Taxonomy" id="406431"/>
    <lineage>
        <taxon>Bacteria</taxon>
        <taxon>Bacillati</taxon>
        <taxon>Actinomycetota</taxon>
        <taxon>Actinomycetes</taxon>
        <taxon>Streptosporangiales</taxon>
        <taxon>Thermomonosporaceae</taxon>
        <taxon>Actinomadura</taxon>
    </lineage>
</organism>
<dbReference type="SUPFAM" id="SSF52266">
    <property type="entry name" value="SGNH hydrolase"/>
    <property type="match status" value="1"/>
</dbReference>
<dbReference type="Proteomes" id="UP000805614">
    <property type="component" value="Unassembled WGS sequence"/>
</dbReference>
<evidence type="ECO:0008006" key="4">
    <source>
        <dbReference type="Google" id="ProtNLM"/>
    </source>
</evidence>
<evidence type="ECO:0000313" key="2">
    <source>
        <dbReference type="EMBL" id="MBC6471356.1"/>
    </source>
</evidence>
<gene>
    <name evidence="2" type="ORF">HKK74_38610</name>
</gene>